<feature type="compositionally biased region" description="Basic and acidic residues" evidence="2">
    <location>
        <begin position="117"/>
        <end position="126"/>
    </location>
</feature>
<dbReference type="GO" id="GO:0005737">
    <property type="term" value="C:cytoplasm"/>
    <property type="evidence" value="ECO:0007669"/>
    <property type="project" value="TreeGrafter"/>
</dbReference>
<dbReference type="PANTHER" id="PTHR22997:SF0">
    <property type="entry name" value="PIH1 DOMAIN-CONTAINING PROTEIN 1"/>
    <property type="match status" value="1"/>
</dbReference>
<feature type="compositionally biased region" description="Basic and acidic residues" evidence="2">
    <location>
        <begin position="335"/>
        <end position="344"/>
    </location>
</feature>
<dbReference type="PANTHER" id="PTHR22997">
    <property type="entry name" value="PIH1 DOMAIN-CONTAINING PROTEIN 1"/>
    <property type="match status" value="1"/>
</dbReference>
<organism evidence="4">
    <name type="scientific">Leptocylindrus danicus</name>
    <dbReference type="NCBI Taxonomy" id="163516"/>
    <lineage>
        <taxon>Eukaryota</taxon>
        <taxon>Sar</taxon>
        <taxon>Stramenopiles</taxon>
        <taxon>Ochrophyta</taxon>
        <taxon>Bacillariophyta</taxon>
        <taxon>Coscinodiscophyceae</taxon>
        <taxon>Chaetocerotophycidae</taxon>
        <taxon>Leptocylindrales</taxon>
        <taxon>Leptocylindraceae</taxon>
        <taxon>Leptocylindrus</taxon>
    </lineage>
</organism>
<sequence>MEADKAGNLVSTFDSCYHPETLRLAANAGFRDMLAQMISDSLVKTYRGLYEEISVDAAYRVLRNVIYVNGTPPAMLISVNGKTNTKNDLNCDEKEEEGIEANSEGRQGKKWSQVGKVGDDSRDENMKPASTMQKVASGLEHEMEKGFFMKARKTTYKDKNIALCKTSKDVKPDENGLIVSSRENGMAESRKETPQYTISERSDFDIGDHTMANVPKNDTGKILVIRVKLPKVLKTSEIDLLVNDKSLMLKSLDGSKSNYLLEIDLPRKVNSESGSKAAWDKTSKELTLTLPICIHRPPKLIVDTEKYICECEVPDKGQGTAEDKTPKTSNTSSTKKKEGDTSGHVRWVESSVSFQNKQIACKIDLKEVDNQESREPEKWNEYCKQSPVEDLVTASSSPDSDSDSDYVHVEPVSTACDHSTEKALADASTSECSQNHPVLETCEQDQSSNLFDGSNNTEGGDLQNSDIPGDSLKNLFDQSPVMQNKLMFALD</sequence>
<feature type="compositionally biased region" description="Polar residues" evidence="2">
    <location>
        <begin position="445"/>
        <end position="466"/>
    </location>
</feature>
<dbReference type="SUPFAM" id="SSF49764">
    <property type="entry name" value="HSP20-like chaperones"/>
    <property type="match status" value="1"/>
</dbReference>
<dbReference type="AlphaFoldDB" id="A0A7S2KXK8"/>
<evidence type="ECO:0000256" key="2">
    <source>
        <dbReference type="SAM" id="MobiDB-lite"/>
    </source>
</evidence>
<name>A0A7S2KXK8_9STRA</name>
<dbReference type="Pfam" id="PF18201">
    <property type="entry name" value="PIH1_CS"/>
    <property type="match status" value="1"/>
</dbReference>
<feature type="region of interest" description="Disordered" evidence="2">
    <location>
        <begin position="315"/>
        <end position="344"/>
    </location>
</feature>
<evidence type="ECO:0000259" key="3">
    <source>
        <dbReference type="Pfam" id="PF18201"/>
    </source>
</evidence>
<gene>
    <name evidence="4" type="ORF">LDAN0321_LOCUS13014</name>
</gene>
<dbReference type="EMBL" id="HBGY01020640">
    <property type="protein sequence ID" value="CAD9589797.1"/>
    <property type="molecule type" value="Transcribed_RNA"/>
</dbReference>
<dbReference type="InterPro" id="IPR041442">
    <property type="entry name" value="PIH1D1/2/3_CS-like"/>
</dbReference>
<dbReference type="InterPro" id="IPR008978">
    <property type="entry name" value="HSP20-like_chaperone"/>
</dbReference>
<feature type="region of interest" description="Disordered" evidence="2">
    <location>
        <begin position="445"/>
        <end position="470"/>
    </location>
</feature>
<feature type="region of interest" description="Disordered" evidence="2">
    <location>
        <begin position="369"/>
        <end position="407"/>
    </location>
</feature>
<feature type="region of interest" description="Disordered" evidence="2">
    <location>
        <begin position="94"/>
        <end position="129"/>
    </location>
</feature>
<dbReference type="CDD" id="cd06463">
    <property type="entry name" value="p23_like"/>
    <property type="match status" value="1"/>
</dbReference>
<protein>
    <recommendedName>
        <fullName evidence="3">PIH1D1/2/3 CS-like domain-containing protein</fullName>
    </recommendedName>
</protein>
<accession>A0A7S2KXK8</accession>
<evidence type="ECO:0000313" key="4">
    <source>
        <dbReference type="EMBL" id="CAD9589797.1"/>
    </source>
</evidence>
<evidence type="ECO:0000256" key="1">
    <source>
        <dbReference type="ARBA" id="ARBA00008511"/>
    </source>
</evidence>
<feature type="compositionally biased region" description="Basic and acidic residues" evidence="2">
    <location>
        <begin position="369"/>
        <end position="381"/>
    </location>
</feature>
<proteinExistence type="inferred from homology"/>
<feature type="domain" description="PIH1D1/2/3 CS-like" evidence="3">
    <location>
        <begin position="193"/>
        <end position="292"/>
    </location>
</feature>
<reference evidence="4" key="1">
    <citation type="submission" date="2021-01" db="EMBL/GenBank/DDBJ databases">
        <authorList>
            <person name="Corre E."/>
            <person name="Pelletier E."/>
            <person name="Niang G."/>
            <person name="Scheremetjew M."/>
            <person name="Finn R."/>
            <person name="Kale V."/>
            <person name="Holt S."/>
            <person name="Cochrane G."/>
            <person name="Meng A."/>
            <person name="Brown T."/>
            <person name="Cohen L."/>
        </authorList>
    </citation>
    <scope>NUCLEOTIDE SEQUENCE</scope>
    <source>
        <strain evidence="4">B650</strain>
    </source>
</reference>
<comment type="similarity">
    <text evidence="1">Belongs to the PIH1 family.</text>
</comment>
<feature type="compositionally biased region" description="Basic and acidic residues" evidence="2">
    <location>
        <begin position="315"/>
        <end position="326"/>
    </location>
</feature>
<dbReference type="InterPro" id="IPR050734">
    <property type="entry name" value="PIH1/Kintoun_subfamily"/>
</dbReference>